<dbReference type="OrthoDB" id="35765at2157"/>
<dbReference type="Proteomes" id="UP000008037">
    <property type="component" value="Chromosome"/>
</dbReference>
<dbReference type="PANTHER" id="PTHR38600:SF1">
    <property type="entry name" value="TRANSCRIPTIONAL REGULATORY PROTEIN"/>
    <property type="match status" value="1"/>
</dbReference>
<dbReference type="EMBL" id="CP002408">
    <property type="protein sequence ID" value="AFU60122.1"/>
    <property type="molecule type" value="Genomic_DNA"/>
</dbReference>
<reference evidence="2 3" key="1">
    <citation type="journal article" date="2012" name="Environ. Microbiol.">
        <title>The genome of the ammonia-oxidizing Candidatus Nitrososphaera gargensis: insights into metabolic versatility and environmental adaptations.</title>
        <authorList>
            <person name="Spang A."/>
            <person name="Poehlein A."/>
            <person name="Offre P."/>
            <person name="Zumbragel S."/>
            <person name="Haider S."/>
            <person name="Rychlik N."/>
            <person name="Nowka B."/>
            <person name="Schmeisser C."/>
            <person name="Lebedeva E.V."/>
            <person name="Rattei T."/>
            <person name="Bohm C."/>
            <person name="Schmid M."/>
            <person name="Galushko A."/>
            <person name="Hatzenpichler R."/>
            <person name="Weinmaier T."/>
            <person name="Daniel R."/>
            <person name="Schleper C."/>
            <person name="Spieck E."/>
            <person name="Streit W."/>
            <person name="Wagner M."/>
        </authorList>
    </citation>
    <scope>NUCLEOTIDE SEQUENCE [LARGE SCALE GENOMIC DNA]</scope>
    <source>
        <strain evidence="3">Ga9.2</strain>
    </source>
</reference>
<evidence type="ECO:0000313" key="3">
    <source>
        <dbReference type="Proteomes" id="UP000008037"/>
    </source>
</evidence>
<dbReference type="KEGG" id="nga:Ngar_c32060"/>
<dbReference type="BioCyc" id="CNIT1237085:G1324-3206-MONOMER"/>
<dbReference type="Pfam" id="PF01022">
    <property type="entry name" value="HTH_5"/>
    <property type="match status" value="1"/>
</dbReference>
<organism evidence="2 3">
    <name type="scientific">Nitrososphaera gargensis (strain Ga9.2)</name>
    <dbReference type="NCBI Taxonomy" id="1237085"/>
    <lineage>
        <taxon>Archaea</taxon>
        <taxon>Nitrososphaerota</taxon>
        <taxon>Nitrososphaeria</taxon>
        <taxon>Nitrososphaerales</taxon>
        <taxon>Nitrososphaeraceae</taxon>
        <taxon>Nitrososphaera</taxon>
    </lineage>
</organism>
<dbReference type="RefSeq" id="WP_015020655.1">
    <property type="nucleotide sequence ID" value="NC_018719.1"/>
</dbReference>
<sequence length="110" mass="12725">MPDPNAKRLLWYLFAGSRGGENRIRIIDLLKERPHNMNQLAEEMGIDYKAVQHHIGVLEKNNMVTKTGEKYGVLYFISNYLEVNIEAFNEVRAAIEKKRSSSSRDLEKSK</sequence>
<dbReference type="SUPFAM" id="SSF46785">
    <property type="entry name" value="Winged helix' DNA-binding domain"/>
    <property type="match status" value="1"/>
</dbReference>
<gene>
    <name evidence="2" type="ordered locus">Ngar_c32060</name>
</gene>
<feature type="domain" description="HTH arsR-type" evidence="1">
    <location>
        <begin position="18"/>
        <end position="86"/>
    </location>
</feature>
<dbReference type="SMART" id="SM00418">
    <property type="entry name" value="HTH_ARSR"/>
    <property type="match status" value="1"/>
</dbReference>
<dbReference type="InParanoid" id="K0IM95"/>
<dbReference type="HOGENOM" id="CLU_153620_0_0_2"/>
<dbReference type="CDD" id="cd00090">
    <property type="entry name" value="HTH_ARSR"/>
    <property type="match status" value="1"/>
</dbReference>
<dbReference type="STRING" id="1237085.Ngar_c32060"/>
<dbReference type="InterPro" id="IPR036388">
    <property type="entry name" value="WH-like_DNA-bd_sf"/>
</dbReference>
<protein>
    <submittedName>
        <fullName evidence="2">Putative transcriptional regulator, ArsR family</fullName>
    </submittedName>
</protein>
<dbReference type="GeneID" id="13797016"/>
<evidence type="ECO:0000313" key="2">
    <source>
        <dbReference type="EMBL" id="AFU60122.1"/>
    </source>
</evidence>
<dbReference type="PANTHER" id="PTHR38600">
    <property type="entry name" value="TRANSCRIPTIONAL REGULATORY PROTEIN"/>
    <property type="match status" value="1"/>
</dbReference>
<dbReference type="InterPro" id="IPR036390">
    <property type="entry name" value="WH_DNA-bd_sf"/>
</dbReference>
<proteinExistence type="predicted"/>
<name>K0IM95_NITGG</name>
<dbReference type="GO" id="GO:0003700">
    <property type="term" value="F:DNA-binding transcription factor activity"/>
    <property type="evidence" value="ECO:0007669"/>
    <property type="project" value="InterPro"/>
</dbReference>
<evidence type="ECO:0000259" key="1">
    <source>
        <dbReference type="SMART" id="SM00418"/>
    </source>
</evidence>
<keyword evidence="3" id="KW-1185">Reference proteome</keyword>
<dbReference type="AlphaFoldDB" id="K0IM95"/>
<dbReference type="InterPro" id="IPR011991">
    <property type="entry name" value="ArsR-like_HTH"/>
</dbReference>
<dbReference type="InterPro" id="IPR001845">
    <property type="entry name" value="HTH_ArsR_DNA-bd_dom"/>
</dbReference>
<dbReference type="Gene3D" id="1.10.10.10">
    <property type="entry name" value="Winged helix-like DNA-binding domain superfamily/Winged helix DNA-binding domain"/>
    <property type="match status" value="1"/>
</dbReference>
<accession>K0IM95</accession>